<protein>
    <recommendedName>
        <fullName evidence="4">DUF3159 domain-containing protein</fullName>
    </recommendedName>
</protein>
<keyword evidence="1" id="KW-1133">Transmembrane helix</keyword>
<evidence type="ECO:0000313" key="3">
    <source>
        <dbReference type="Proteomes" id="UP001500603"/>
    </source>
</evidence>
<keyword evidence="3" id="KW-1185">Reference proteome</keyword>
<name>A0ABP9L574_9NOCA</name>
<feature type="transmembrane region" description="Helical" evidence="1">
    <location>
        <begin position="29"/>
        <end position="49"/>
    </location>
</feature>
<feature type="transmembrane region" description="Helical" evidence="1">
    <location>
        <begin position="81"/>
        <end position="100"/>
    </location>
</feature>
<evidence type="ECO:0008006" key="4">
    <source>
        <dbReference type="Google" id="ProtNLM"/>
    </source>
</evidence>
<dbReference type="EMBL" id="BAABJM010000010">
    <property type="protein sequence ID" value="GAA5069382.1"/>
    <property type="molecule type" value="Genomic_DNA"/>
</dbReference>
<evidence type="ECO:0000313" key="2">
    <source>
        <dbReference type="EMBL" id="GAA5069382.1"/>
    </source>
</evidence>
<organism evidence="2 3">
    <name type="scientific">Nocardia callitridis</name>
    <dbReference type="NCBI Taxonomy" id="648753"/>
    <lineage>
        <taxon>Bacteria</taxon>
        <taxon>Bacillati</taxon>
        <taxon>Actinomycetota</taxon>
        <taxon>Actinomycetes</taxon>
        <taxon>Mycobacteriales</taxon>
        <taxon>Nocardiaceae</taxon>
        <taxon>Nocardia</taxon>
    </lineage>
</organism>
<keyword evidence="1" id="KW-0812">Transmembrane</keyword>
<accession>A0ABP9L574</accession>
<dbReference type="RefSeq" id="WP_345499841.1">
    <property type="nucleotide sequence ID" value="NZ_BAABJM010000010.1"/>
</dbReference>
<evidence type="ECO:0000256" key="1">
    <source>
        <dbReference type="SAM" id="Phobius"/>
    </source>
</evidence>
<feature type="transmembrane region" description="Helical" evidence="1">
    <location>
        <begin position="55"/>
        <end position="74"/>
    </location>
</feature>
<feature type="transmembrane region" description="Helical" evidence="1">
    <location>
        <begin position="170"/>
        <end position="190"/>
    </location>
</feature>
<feature type="transmembrane region" description="Helical" evidence="1">
    <location>
        <begin position="112"/>
        <end position="131"/>
    </location>
</feature>
<dbReference type="Proteomes" id="UP001500603">
    <property type="component" value="Unassembled WGS sequence"/>
</dbReference>
<proteinExistence type="predicted"/>
<reference evidence="3" key="1">
    <citation type="journal article" date="2019" name="Int. J. Syst. Evol. Microbiol.">
        <title>The Global Catalogue of Microorganisms (GCM) 10K type strain sequencing project: providing services to taxonomists for standard genome sequencing and annotation.</title>
        <authorList>
            <consortium name="The Broad Institute Genomics Platform"/>
            <consortium name="The Broad Institute Genome Sequencing Center for Infectious Disease"/>
            <person name="Wu L."/>
            <person name="Ma J."/>
        </authorList>
    </citation>
    <scope>NUCLEOTIDE SEQUENCE [LARGE SCALE GENOMIC DNA]</scope>
    <source>
        <strain evidence="3">JCM 18298</strain>
    </source>
</reference>
<sequence length="226" mass="23730">MTVNSTAVTTHPATEPDGAAAGRKNLRAVLAPIARTVALPLGAYFVLHALGYSDFAGLLAGTVLSGLMLGVEAVRSRRLDAFSALMLGVFVFGLIASLISGDPRLMIVKDSVGTMIVGAAFLISIAIGKPLTYVMTHKAMSATSPGRAAAFATTYRNDASARRVVRGLSAMWGCGLLGEAVVRVVLAYQLPVHTMVWLSTVLMLAVVVPMVAVNIYFARRGRRAIG</sequence>
<gene>
    <name evidence="2" type="ORF">GCM10023318_60610</name>
</gene>
<keyword evidence="1" id="KW-0472">Membrane</keyword>
<dbReference type="NCBIfam" id="NF041646">
    <property type="entry name" value="VC0807_fam"/>
    <property type="match status" value="1"/>
</dbReference>
<feature type="transmembrane region" description="Helical" evidence="1">
    <location>
        <begin position="196"/>
        <end position="217"/>
    </location>
</feature>
<comment type="caution">
    <text evidence="2">The sequence shown here is derived from an EMBL/GenBank/DDBJ whole genome shotgun (WGS) entry which is preliminary data.</text>
</comment>